<dbReference type="Proteomes" id="UP000315364">
    <property type="component" value="Chromosome"/>
</dbReference>
<accession>A0A5B8LWX3</accession>
<dbReference type="OrthoDB" id="8479080at2"/>
<evidence type="ECO:0000259" key="1">
    <source>
        <dbReference type="Pfam" id="PF02036"/>
    </source>
</evidence>
<dbReference type="PANTHER" id="PTHR38693">
    <property type="entry name" value="UBIQUINONE BIOSYNTHESIS PROTEIN UBIJ"/>
    <property type="match status" value="1"/>
</dbReference>
<evidence type="ECO:0000313" key="2">
    <source>
        <dbReference type="EMBL" id="QDZ11992.1"/>
    </source>
</evidence>
<dbReference type="SUPFAM" id="SSF55718">
    <property type="entry name" value="SCP-like"/>
    <property type="match status" value="1"/>
</dbReference>
<name>A0A5B8LWX3_9HYPH</name>
<evidence type="ECO:0000313" key="3">
    <source>
        <dbReference type="Proteomes" id="UP000315364"/>
    </source>
</evidence>
<organism evidence="2 3">
    <name type="scientific">Devosia ginsengisoli</name>
    <dbReference type="NCBI Taxonomy" id="400770"/>
    <lineage>
        <taxon>Bacteria</taxon>
        <taxon>Pseudomonadati</taxon>
        <taxon>Pseudomonadota</taxon>
        <taxon>Alphaproteobacteria</taxon>
        <taxon>Hyphomicrobiales</taxon>
        <taxon>Devosiaceae</taxon>
        <taxon>Devosia</taxon>
    </lineage>
</organism>
<dbReference type="InterPro" id="IPR036527">
    <property type="entry name" value="SCP2_sterol-bd_dom_sf"/>
</dbReference>
<dbReference type="PANTHER" id="PTHR38693:SF1">
    <property type="entry name" value="UBIQUINONE BIOSYNTHESIS ACCESSORY FACTOR UBIJ"/>
    <property type="match status" value="1"/>
</dbReference>
<proteinExistence type="predicted"/>
<keyword evidence="3" id="KW-1185">Reference proteome</keyword>
<dbReference type="Pfam" id="PF02036">
    <property type="entry name" value="SCP2"/>
    <property type="match status" value="1"/>
</dbReference>
<feature type="domain" description="SCP2" evidence="1">
    <location>
        <begin position="27"/>
        <end position="127"/>
    </location>
</feature>
<dbReference type="InterPro" id="IPR038989">
    <property type="entry name" value="UbiJ"/>
</dbReference>
<dbReference type="KEGG" id="dea:FPZ08_15320"/>
<dbReference type="RefSeq" id="WP_146290808.1">
    <property type="nucleotide sequence ID" value="NZ_CP042304.1"/>
</dbReference>
<protein>
    <submittedName>
        <fullName evidence="2">SCP2 domain-containing protein</fullName>
    </submittedName>
</protein>
<dbReference type="EMBL" id="CP042304">
    <property type="protein sequence ID" value="QDZ11992.1"/>
    <property type="molecule type" value="Genomic_DNA"/>
</dbReference>
<sequence>MILPKAISQPINRLPLPIIQQGAKLVFNQMLRQHPALFDRLGDHATKSFRFTPADLNLSFLIVPARRSITVSRKSARMPADASAGGPLLTLLALLEGRIDGDAMFFARSLSISGDMEAMLALRNALDDSGFDLPRDLGKVAGPLAPLVTRLAEMVRQRALVGLV</sequence>
<dbReference type="InterPro" id="IPR003033">
    <property type="entry name" value="SCP2_sterol-bd_dom"/>
</dbReference>
<dbReference type="GO" id="GO:0006744">
    <property type="term" value="P:ubiquinone biosynthetic process"/>
    <property type="evidence" value="ECO:0007669"/>
    <property type="project" value="InterPro"/>
</dbReference>
<reference evidence="2 3" key="1">
    <citation type="submission" date="2019-07" db="EMBL/GenBank/DDBJ databases">
        <title>Full genome sequence of Devosia sp. Gsoil 520.</title>
        <authorList>
            <person name="Im W.-T."/>
        </authorList>
    </citation>
    <scope>NUCLEOTIDE SEQUENCE [LARGE SCALE GENOMIC DNA]</scope>
    <source>
        <strain evidence="2 3">Gsoil 520</strain>
    </source>
</reference>
<gene>
    <name evidence="2" type="ORF">FPZ08_15320</name>
</gene>
<dbReference type="AlphaFoldDB" id="A0A5B8LWX3"/>